<sequence>MRANFFTSVHARAVAFLGLLIVVIAVGEAVYKIVEENSVSIGFSFFILPLAVIFLALSLVIEYLARIAAALDRRAAPARPEGGS</sequence>
<comment type="caution">
    <text evidence="2">The sequence shown here is derived from an EMBL/GenBank/DDBJ whole genome shotgun (WGS) entry which is preliminary data.</text>
</comment>
<proteinExistence type="predicted"/>
<evidence type="ECO:0000256" key="1">
    <source>
        <dbReference type="SAM" id="Phobius"/>
    </source>
</evidence>
<reference evidence="2 3" key="1">
    <citation type="submission" date="2019-09" db="EMBL/GenBank/DDBJ databases">
        <authorList>
            <person name="Kevbrin V."/>
            <person name="Grouzdev D.S."/>
        </authorList>
    </citation>
    <scope>NUCLEOTIDE SEQUENCE [LARGE SCALE GENOMIC DNA]</scope>
    <source>
        <strain evidence="2 3">G-192</strain>
    </source>
</reference>
<evidence type="ECO:0000313" key="3">
    <source>
        <dbReference type="Proteomes" id="UP000325122"/>
    </source>
</evidence>
<gene>
    <name evidence="2" type="ORF">F1654_02675</name>
</gene>
<name>A0A5M6ZKS1_9PROT</name>
<organism evidence="2 3">
    <name type="scientific">Alkalicaulis satelles</name>
    <dbReference type="NCBI Taxonomy" id="2609175"/>
    <lineage>
        <taxon>Bacteria</taxon>
        <taxon>Pseudomonadati</taxon>
        <taxon>Pseudomonadota</taxon>
        <taxon>Alphaproteobacteria</taxon>
        <taxon>Maricaulales</taxon>
        <taxon>Maricaulaceae</taxon>
        <taxon>Alkalicaulis</taxon>
    </lineage>
</organism>
<keyword evidence="1" id="KW-0812">Transmembrane</keyword>
<protein>
    <submittedName>
        <fullName evidence="2">Uncharacterized protein</fullName>
    </submittedName>
</protein>
<keyword evidence="1" id="KW-1133">Transmembrane helix</keyword>
<dbReference type="RefSeq" id="WP_150021951.1">
    <property type="nucleotide sequence ID" value="NZ_VWOJ01000001.1"/>
</dbReference>
<accession>A0A5M6ZKS1</accession>
<evidence type="ECO:0000313" key="2">
    <source>
        <dbReference type="EMBL" id="KAA5804920.1"/>
    </source>
</evidence>
<dbReference type="Proteomes" id="UP000325122">
    <property type="component" value="Unassembled WGS sequence"/>
</dbReference>
<dbReference type="EMBL" id="VWOJ01000001">
    <property type="protein sequence ID" value="KAA5804920.1"/>
    <property type="molecule type" value="Genomic_DNA"/>
</dbReference>
<keyword evidence="1" id="KW-0472">Membrane</keyword>
<keyword evidence="3" id="KW-1185">Reference proteome</keyword>
<feature type="transmembrane region" description="Helical" evidence="1">
    <location>
        <begin position="39"/>
        <end position="65"/>
    </location>
</feature>
<dbReference type="AlphaFoldDB" id="A0A5M6ZKS1"/>